<keyword evidence="8 13" id="KW-1133">Transmembrane helix</keyword>
<evidence type="ECO:0000256" key="7">
    <source>
        <dbReference type="ARBA" id="ARBA00022781"/>
    </source>
</evidence>
<evidence type="ECO:0000256" key="6">
    <source>
        <dbReference type="ARBA" id="ARBA00022692"/>
    </source>
</evidence>
<keyword evidence="7 12" id="KW-0375">Hydrogen ion transport</keyword>
<protein>
    <recommendedName>
        <fullName evidence="12">ATP synthase complex subunit 8</fullName>
    </recommendedName>
</protein>
<dbReference type="GO" id="GO:0045259">
    <property type="term" value="C:proton-transporting ATP synthase complex"/>
    <property type="evidence" value="ECO:0007669"/>
    <property type="project" value="UniProtKB-KW"/>
</dbReference>
<comment type="subunit">
    <text evidence="3">F-type ATPases have 2 components, CF(1) - the catalytic core - and CF(0) - the membrane proton channel.</text>
</comment>
<dbReference type="EMBL" id="OR255927">
    <property type="protein sequence ID" value="WMQ52312.1"/>
    <property type="molecule type" value="Genomic_DNA"/>
</dbReference>
<dbReference type="GO" id="GO:0031966">
    <property type="term" value="C:mitochondrial membrane"/>
    <property type="evidence" value="ECO:0007669"/>
    <property type="project" value="UniProtKB-SubCell"/>
</dbReference>
<sequence length="51" mass="6353">MPQMAPINWVTLYFLFIFLLILLIITNYYMYIYTPKTCKMKINQKSLNWKW</sequence>
<evidence type="ECO:0000256" key="11">
    <source>
        <dbReference type="ARBA" id="ARBA00023136"/>
    </source>
</evidence>
<dbReference type="GO" id="GO:0015078">
    <property type="term" value="F:proton transmembrane transporter activity"/>
    <property type="evidence" value="ECO:0007669"/>
    <property type="project" value="InterPro"/>
</dbReference>
<keyword evidence="6 12" id="KW-0812">Transmembrane</keyword>
<evidence type="ECO:0000256" key="2">
    <source>
        <dbReference type="ARBA" id="ARBA00008892"/>
    </source>
</evidence>
<keyword evidence="9 12" id="KW-0406">Ion transport</keyword>
<evidence type="ECO:0000256" key="4">
    <source>
        <dbReference type="ARBA" id="ARBA00022448"/>
    </source>
</evidence>
<comment type="similarity">
    <text evidence="2 12">Belongs to the ATPase protein 8 family.</text>
</comment>
<evidence type="ECO:0000256" key="3">
    <source>
        <dbReference type="ARBA" id="ARBA00011291"/>
    </source>
</evidence>
<dbReference type="Pfam" id="PF00895">
    <property type="entry name" value="ATP-synt_8"/>
    <property type="match status" value="1"/>
</dbReference>
<keyword evidence="4 12" id="KW-0813">Transport</keyword>
<dbReference type="AlphaFoldDB" id="A0AA51NHJ9"/>
<keyword evidence="5 12" id="KW-0138">CF(0)</keyword>
<proteinExistence type="inferred from homology"/>
<accession>A0AA51NHJ9</accession>
<reference evidence="14" key="1">
    <citation type="submission" date="2023-07" db="EMBL/GenBank/DDBJ databases">
        <authorList>
            <person name="Li X."/>
        </authorList>
    </citation>
    <scope>NUCLEOTIDE SEQUENCE</scope>
    <source>
        <tissue evidence="14">China</tissue>
    </source>
</reference>
<keyword evidence="10 12" id="KW-0496">Mitochondrion</keyword>
<keyword evidence="11 13" id="KW-0472">Membrane</keyword>
<dbReference type="GO" id="GO:0015986">
    <property type="term" value="P:proton motive force-driven ATP synthesis"/>
    <property type="evidence" value="ECO:0007669"/>
    <property type="project" value="InterPro"/>
</dbReference>
<comment type="subcellular location">
    <subcellularLocation>
        <location evidence="1 12">Mitochondrion membrane</location>
        <topology evidence="1 12">Single-pass membrane protein</topology>
    </subcellularLocation>
</comment>
<evidence type="ECO:0000256" key="13">
    <source>
        <dbReference type="SAM" id="Phobius"/>
    </source>
</evidence>
<evidence type="ECO:0000256" key="5">
    <source>
        <dbReference type="ARBA" id="ARBA00022547"/>
    </source>
</evidence>
<evidence type="ECO:0000256" key="1">
    <source>
        <dbReference type="ARBA" id="ARBA00004304"/>
    </source>
</evidence>
<name>A0AA51NHJ9_9CUCU</name>
<evidence type="ECO:0000256" key="12">
    <source>
        <dbReference type="RuleBase" id="RU003661"/>
    </source>
</evidence>
<feature type="transmembrane region" description="Helical" evidence="13">
    <location>
        <begin position="12"/>
        <end position="31"/>
    </location>
</feature>
<organism evidence="14">
    <name type="scientific">Homorosoma asperum</name>
    <dbReference type="NCBI Taxonomy" id="3058427"/>
    <lineage>
        <taxon>Eukaryota</taxon>
        <taxon>Metazoa</taxon>
        <taxon>Ecdysozoa</taxon>
        <taxon>Arthropoda</taxon>
        <taxon>Hexapoda</taxon>
        <taxon>Insecta</taxon>
        <taxon>Pterygota</taxon>
        <taxon>Neoptera</taxon>
        <taxon>Endopterygota</taxon>
        <taxon>Coleoptera</taxon>
        <taxon>Polyphaga</taxon>
        <taxon>Cucujiformia</taxon>
        <taxon>Curculionidae</taxon>
        <taxon>Ceutorhynchinae</taxon>
        <taxon>Homorosoma</taxon>
    </lineage>
</organism>
<evidence type="ECO:0000313" key="14">
    <source>
        <dbReference type="EMBL" id="WMQ52312.1"/>
    </source>
</evidence>
<dbReference type="InterPro" id="IPR001421">
    <property type="entry name" value="ATP8_metazoa"/>
</dbReference>
<gene>
    <name evidence="14" type="primary">ATP8</name>
</gene>
<evidence type="ECO:0000256" key="9">
    <source>
        <dbReference type="ARBA" id="ARBA00023065"/>
    </source>
</evidence>
<evidence type="ECO:0000256" key="8">
    <source>
        <dbReference type="ARBA" id="ARBA00022989"/>
    </source>
</evidence>
<evidence type="ECO:0000256" key="10">
    <source>
        <dbReference type="ARBA" id="ARBA00023128"/>
    </source>
</evidence>
<geneLocation type="mitochondrion" evidence="14"/>